<feature type="region of interest" description="Disordered" evidence="4">
    <location>
        <begin position="74"/>
        <end position="102"/>
    </location>
</feature>
<keyword evidence="5" id="KW-0812">Transmembrane</keyword>
<gene>
    <name evidence="7" type="ORF">C9374_002069</name>
</gene>
<keyword evidence="3" id="KW-0325">Glycoprotein</keyword>
<dbReference type="InterPro" id="IPR007657">
    <property type="entry name" value="Glycosyltransferase_61"/>
</dbReference>
<evidence type="ECO:0000256" key="1">
    <source>
        <dbReference type="ARBA" id="ARBA00022676"/>
    </source>
</evidence>
<evidence type="ECO:0000256" key="3">
    <source>
        <dbReference type="ARBA" id="ARBA00023180"/>
    </source>
</evidence>
<keyword evidence="8" id="KW-1185">Reference proteome</keyword>
<evidence type="ECO:0000313" key="7">
    <source>
        <dbReference type="EMBL" id="KAG2387034.1"/>
    </source>
</evidence>
<dbReference type="RefSeq" id="XP_044551026.1">
    <property type="nucleotide sequence ID" value="XM_044691446.1"/>
</dbReference>
<dbReference type="Proteomes" id="UP000816034">
    <property type="component" value="Unassembled WGS sequence"/>
</dbReference>
<evidence type="ECO:0000313" key="8">
    <source>
        <dbReference type="Proteomes" id="UP000816034"/>
    </source>
</evidence>
<reference evidence="7 8" key="1">
    <citation type="journal article" date="2018" name="BMC Genomics">
        <title>The genome of Naegleria lovaniensis, the basis for a comparative approach to unravel pathogenicity factors of the human pathogenic amoeba N. fowleri.</title>
        <authorList>
            <person name="Liechti N."/>
            <person name="Schurch N."/>
            <person name="Bruggmann R."/>
            <person name="Wittwer M."/>
        </authorList>
    </citation>
    <scope>NUCLEOTIDE SEQUENCE [LARGE SCALE GENOMIC DNA]</scope>
    <source>
        <strain evidence="7 8">ATCC 30569</strain>
    </source>
</reference>
<dbReference type="Pfam" id="PF04577">
    <property type="entry name" value="Glyco_transf_61"/>
    <property type="match status" value="1"/>
</dbReference>
<protein>
    <recommendedName>
        <fullName evidence="6">Glycosyltransferase 61 catalytic domain-containing protein</fullName>
    </recommendedName>
</protein>
<evidence type="ECO:0000256" key="2">
    <source>
        <dbReference type="ARBA" id="ARBA00022679"/>
    </source>
</evidence>
<dbReference type="PANTHER" id="PTHR20961">
    <property type="entry name" value="GLYCOSYLTRANSFERASE"/>
    <property type="match status" value="1"/>
</dbReference>
<dbReference type="GeneID" id="68094525"/>
<keyword evidence="5" id="KW-1133">Transmembrane helix</keyword>
<evidence type="ECO:0000259" key="6">
    <source>
        <dbReference type="Pfam" id="PF04577"/>
    </source>
</evidence>
<proteinExistence type="predicted"/>
<dbReference type="InterPro" id="IPR049625">
    <property type="entry name" value="Glyco_transf_61_cat"/>
</dbReference>
<feature type="transmembrane region" description="Helical" evidence="5">
    <location>
        <begin position="20"/>
        <end position="42"/>
    </location>
</feature>
<feature type="domain" description="Glycosyltransferase 61 catalytic" evidence="6">
    <location>
        <begin position="354"/>
        <end position="518"/>
    </location>
</feature>
<evidence type="ECO:0000256" key="4">
    <source>
        <dbReference type="SAM" id="MobiDB-lite"/>
    </source>
</evidence>
<keyword evidence="1" id="KW-0328">Glycosyltransferase</keyword>
<dbReference type="GO" id="GO:0016757">
    <property type="term" value="F:glycosyltransferase activity"/>
    <property type="evidence" value="ECO:0007669"/>
    <property type="project" value="UniProtKB-KW"/>
</dbReference>
<dbReference type="AlphaFoldDB" id="A0AA88GWI4"/>
<dbReference type="EMBL" id="PYSW02000014">
    <property type="protein sequence ID" value="KAG2387034.1"/>
    <property type="molecule type" value="Genomic_DNA"/>
</dbReference>
<organism evidence="7 8">
    <name type="scientific">Naegleria lovaniensis</name>
    <name type="common">Amoeba</name>
    <dbReference type="NCBI Taxonomy" id="51637"/>
    <lineage>
        <taxon>Eukaryota</taxon>
        <taxon>Discoba</taxon>
        <taxon>Heterolobosea</taxon>
        <taxon>Tetramitia</taxon>
        <taxon>Eutetramitia</taxon>
        <taxon>Vahlkampfiidae</taxon>
        <taxon>Naegleria</taxon>
    </lineage>
</organism>
<comment type="caution">
    <text evidence="7">The sequence shown here is derived from an EMBL/GenBank/DDBJ whole genome shotgun (WGS) entry which is preliminary data.</text>
</comment>
<evidence type="ECO:0000256" key="5">
    <source>
        <dbReference type="SAM" id="Phobius"/>
    </source>
</evidence>
<sequence length="580" mass="66671">MQKFVRPSNNSLTSQLGRLVFGRSFIFACLVFLTVFLVYLFVSHLSNSALSKQQENSSHSLNDDGPVTLIENGKKKSLVPNDDEEDNTPVDPRLPKRQQVDFQKHETIERMDDIEYDARVSKHEFLKSDKIDIEYFAKGIILSNRLEPFYINEELEQQVSIRSNPNRLKKYFFTPELRQKIKGSSMTDRRKKEIYKIGELKGDRYSVTTDVPGFKVHVKFNHIPYRDDFVNYPFVKPRTKTAYCEEDNLCQTEHGNNMCSICDIGKDKRESKFFYKSWCYKPNIDFAIVSIEDGILDYGTDHAEVRHSIFDKSGNLYSMPIWHPIKLQDERKWSVAYNPQIAVVGNVWFPSAVGHFPIEILPRIILLSTYLPLNIPILVYGGEYVEKTIKVLYFLHSNEDVYTPLTTDIALRVASSALQQPLKRNLIANPIRKDTKRDYILVVDRSDSNMRRINNNDEMVKQISNVVKDSMDVIPVKLSQLSSFLEIGKVFYDAKAIIAPHGAGLANLSFAKRSTKFVIEIGWPGRPKEFHWPGDYYCQSRGSGLKYYAVTAVEGHYSSSGGMKVDVDEIVSIVKDEFKL</sequence>
<keyword evidence="2" id="KW-0808">Transferase</keyword>
<accession>A0AA88GWI4</accession>
<keyword evidence="5" id="KW-0472">Membrane</keyword>
<name>A0AA88GWI4_NAELO</name>